<evidence type="ECO:0000256" key="2">
    <source>
        <dbReference type="SAM" id="MobiDB-lite"/>
    </source>
</evidence>
<proteinExistence type="predicted"/>
<feature type="domain" description="J" evidence="3">
    <location>
        <begin position="3"/>
        <end position="69"/>
    </location>
</feature>
<reference evidence="4" key="1">
    <citation type="journal article" date="2021" name="Evol. Appl.">
        <title>The genome of the Pyrenean desman and the effects of bottlenecks and inbreeding on the genomic landscape of an endangered species.</title>
        <authorList>
            <person name="Escoda L."/>
            <person name="Castresana J."/>
        </authorList>
    </citation>
    <scope>NUCLEOTIDE SEQUENCE</scope>
    <source>
        <strain evidence="4">IBE-C5619</strain>
    </source>
</reference>
<evidence type="ECO:0000256" key="1">
    <source>
        <dbReference type="ARBA" id="ARBA00023186"/>
    </source>
</evidence>
<dbReference type="InterPro" id="IPR001623">
    <property type="entry name" value="DnaJ_domain"/>
</dbReference>
<gene>
    <name evidence="4" type="ORF">J0S82_017266</name>
</gene>
<keyword evidence="1" id="KW-0143">Chaperone</keyword>
<dbReference type="FunFam" id="1.10.287.110:FF:000021">
    <property type="entry name" value="DnaJ (Hsp40) homolog, subfamily B, member 2"/>
    <property type="match status" value="1"/>
</dbReference>
<evidence type="ECO:0000259" key="3">
    <source>
        <dbReference type="PROSITE" id="PS50076"/>
    </source>
</evidence>
<sequence length="308" mass="35429">MLDYYEVLGVQRYASPEDIKKAYHKVALKWHPDKNPENKEEAEKKFKEVAEAYEVLSNDEKRDIYDKYGKEGLNGGGESHSDDSFEYGFTFHKRDALFKEIFGERDPFSFHFFEDSLEELLNTVRSSYGSRNRGTRSFFSTSSEYPVFERFSSYETGYTPYSSVGHEGLNSFCSPSFSGMDDYDSLPEVPTSGKIINGRNANTENYQEIEEVNDDGEWKSFLINGVADEEGFAEYSWRRQSFNTYSPHCCSPEHVSQCPFVDSGVQGIPLVTSSWDPFIFPAGFKEGGKRKKKKHKEVHKKSSNKRNR</sequence>
<dbReference type="InterPro" id="IPR036869">
    <property type="entry name" value="J_dom_sf"/>
</dbReference>
<dbReference type="Pfam" id="PF00226">
    <property type="entry name" value="DnaJ"/>
    <property type="match status" value="1"/>
</dbReference>
<dbReference type="PANTHER" id="PTHR45168">
    <property type="entry name" value="DNAJ HOMOLOG SUBFAMILY B MEMBER 2"/>
    <property type="match status" value="1"/>
</dbReference>
<organism evidence="4 5">
    <name type="scientific">Galemys pyrenaicus</name>
    <name type="common">Iberian desman</name>
    <name type="synonym">Pyrenean desman</name>
    <dbReference type="NCBI Taxonomy" id="202257"/>
    <lineage>
        <taxon>Eukaryota</taxon>
        <taxon>Metazoa</taxon>
        <taxon>Chordata</taxon>
        <taxon>Craniata</taxon>
        <taxon>Vertebrata</taxon>
        <taxon>Euteleostomi</taxon>
        <taxon>Mammalia</taxon>
        <taxon>Eutheria</taxon>
        <taxon>Laurasiatheria</taxon>
        <taxon>Eulipotyphla</taxon>
        <taxon>Talpidae</taxon>
        <taxon>Galemys</taxon>
    </lineage>
</organism>
<protein>
    <submittedName>
        <fullName evidence="4">DnaJ subfamily B member 7</fullName>
    </submittedName>
</protein>
<dbReference type="Gene3D" id="1.10.287.110">
    <property type="entry name" value="DnaJ domain"/>
    <property type="match status" value="1"/>
</dbReference>
<dbReference type="Proteomes" id="UP000700334">
    <property type="component" value="Unassembled WGS sequence"/>
</dbReference>
<dbReference type="EMBL" id="JAGFMF010011640">
    <property type="protein sequence ID" value="KAG8518120.1"/>
    <property type="molecule type" value="Genomic_DNA"/>
</dbReference>
<name>A0A8J6DSE5_GALPY</name>
<dbReference type="PROSITE" id="PS00636">
    <property type="entry name" value="DNAJ_1"/>
    <property type="match status" value="1"/>
</dbReference>
<dbReference type="PROSITE" id="PS50076">
    <property type="entry name" value="DNAJ_2"/>
    <property type="match status" value="1"/>
</dbReference>
<accession>A0A8J6DSE5</accession>
<comment type="caution">
    <text evidence="4">The sequence shown here is derived from an EMBL/GenBank/DDBJ whole genome shotgun (WGS) entry which is preliminary data.</text>
</comment>
<dbReference type="PRINTS" id="PR00625">
    <property type="entry name" value="JDOMAIN"/>
</dbReference>
<dbReference type="InterPro" id="IPR018253">
    <property type="entry name" value="DnaJ_domain_CS"/>
</dbReference>
<dbReference type="GO" id="GO:0030544">
    <property type="term" value="F:Hsp70 protein binding"/>
    <property type="evidence" value="ECO:0007669"/>
    <property type="project" value="InterPro"/>
</dbReference>
<dbReference type="InterPro" id="IPR043183">
    <property type="entry name" value="DNJB2/6-like"/>
</dbReference>
<dbReference type="SUPFAM" id="SSF46565">
    <property type="entry name" value="Chaperone J-domain"/>
    <property type="match status" value="1"/>
</dbReference>
<dbReference type="SMART" id="SM00271">
    <property type="entry name" value="DnaJ"/>
    <property type="match status" value="1"/>
</dbReference>
<dbReference type="GO" id="GO:0005737">
    <property type="term" value="C:cytoplasm"/>
    <property type="evidence" value="ECO:0007669"/>
    <property type="project" value="UniProtKB-ARBA"/>
</dbReference>
<feature type="compositionally biased region" description="Basic residues" evidence="2">
    <location>
        <begin position="288"/>
        <end position="308"/>
    </location>
</feature>
<dbReference type="PANTHER" id="PTHR45168:SF4">
    <property type="entry name" value="SIMILAR TO DNAJ HOMOLOG SUBFAMILY B MEMBER 6 (HEAT SHOCK PROTEIN J2) (HSJ-2) (MRJ) (MDJ4)"/>
    <property type="match status" value="1"/>
</dbReference>
<keyword evidence="5" id="KW-1185">Reference proteome</keyword>
<dbReference type="OrthoDB" id="10250354at2759"/>
<evidence type="ECO:0000313" key="4">
    <source>
        <dbReference type="EMBL" id="KAG8518120.1"/>
    </source>
</evidence>
<dbReference type="AlphaFoldDB" id="A0A8J6DSE5"/>
<feature type="region of interest" description="Disordered" evidence="2">
    <location>
        <begin position="284"/>
        <end position="308"/>
    </location>
</feature>
<dbReference type="GO" id="GO:0051082">
    <property type="term" value="F:unfolded protein binding"/>
    <property type="evidence" value="ECO:0007669"/>
    <property type="project" value="InterPro"/>
</dbReference>
<dbReference type="CDD" id="cd06257">
    <property type="entry name" value="DnaJ"/>
    <property type="match status" value="1"/>
</dbReference>
<evidence type="ECO:0000313" key="5">
    <source>
        <dbReference type="Proteomes" id="UP000700334"/>
    </source>
</evidence>